<dbReference type="InterPro" id="IPR000838">
    <property type="entry name" value="RNA_pol_sigma70_ECF_CS"/>
</dbReference>
<dbReference type="InterPro" id="IPR013325">
    <property type="entry name" value="RNA_pol_sigma_r2"/>
</dbReference>
<keyword evidence="11" id="KW-1185">Reference proteome</keyword>
<dbReference type="InterPro" id="IPR046531">
    <property type="entry name" value="DUF6596"/>
</dbReference>
<dbReference type="PANTHER" id="PTHR47756:SF2">
    <property type="entry name" value="BLL6612 PROTEIN"/>
    <property type="match status" value="1"/>
</dbReference>
<evidence type="ECO:0000313" key="11">
    <source>
        <dbReference type="Proteomes" id="UP000286208"/>
    </source>
</evidence>
<evidence type="ECO:0000259" key="7">
    <source>
        <dbReference type="Pfam" id="PF04542"/>
    </source>
</evidence>
<evidence type="ECO:0000259" key="8">
    <source>
        <dbReference type="Pfam" id="PF08281"/>
    </source>
</evidence>
<evidence type="ECO:0000256" key="3">
    <source>
        <dbReference type="ARBA" id="ARBA00023082"/>
    </source>
</evidence>
<evidence type="ECO:0000256" key="5">
    <source>
        <dbReference type="ARBA" id="ARBA00023163"/>
    </source>
</evidence>
<dbReference type="GO" id="GO:0003677">
    <property type="term" value="F:DNA binding"/>
    <property type="evidence" value="ECO:0007669"/>
    <property type="project" value="UniProtKB-KW"/>
</dbReference>
<dbReference type="AlphaFoldDB" id="A0A438B8N5"/>
<dbReference type="Gene3D" id="1.10.10.10">
    <property type="entry name" value="Winged helix-like DNA-binding domain superfamily/Winged helix DNA-binding domain"/>
    <property type="match status" value="1"/>
</dbReference>
<dbReference type="InterPro" id="IPR036388">
    <property type="entry name" value="WH-like_DNA-bd_sf"/>
</dbReference>
<dbReference type="Pfam" id="PF04542">
    <property type="entry name" value="Sigma70_r2"/>
    <property type="match status" value="1"/>
</dbReference>
<dbReference type="EMBL" id="RKLP01000013">
    <property type="protein sequence ID" value="RVW07255.1"/>
    <property type="molecule type" value="Genomic_DNA"/>
</dbReference>
<proteinExistence type="inferred from homology"/>
<dbReference type="InterPro" id="IPR013249">
    <property type="entry name" value="RNA_pol_sigma70_r4_t2"/>
</dbReference>
<dbReference type="Pfam" id="PF20239">
    <property type="entry name" value="DUF6596"/>
    <property type="match status" value="1"/>
</dbReference>
<dbReference type="SUPFAM" id="SSF88946">
    <property type="entry name" value="Sigma2 domain of RNA polymerase sigma factors"/>
    <property type="match status" value="1"/>
</dbReference>
<dbReference type="OrthoDB" id="9780299at2"/>
<dbReference type="InterPro" id="IPR007627">
    <property type="entry name" value="RNA_pol_sigma70_r2"/>
</dbReference>
<dbReference type="GO" id="GO:0016987">
    <property type="term" value="F:sigma factor activity"/>
    <property type="evidence" value="ECO:0007669"/>
    <property type="project" value="UniProtKB-KW"/>
</dbReference>
<comment type="similarity">
    <text evidence="1 6">Belongs to the sigma-70 factor family. ECF subfamily.</text>
</comment>
<keyword evidence="5 6" id="KW-0804">Transcription</keyword>
<dbReference type="NCBIfam" id="TIGR02937">
    <property type="entry name" value="sigma70-ECF"/>
    <property type="match status" value="1"/>
</dbReference>
<feature type="domain" description="RNA polymerase sigma-70 region 2" evidence="7">
    <location>
        <begin position="30"/>
        <end position="90"/>
    </location>
</feature>
<feature type="domain" description="DUF6596" evidence="9">
    <location>
        <begin position="198"/>
        <end position="298"/>
    </location>
</feature>
<gene>
    <name evidence="10" type="ORF">EGT67_22105</name>
</gene>
<protein>
    <recommendedName>
        <fullName evidence="6">RNA polymerase sigma factor</fullName>
    </recommendedName>
</protein>
<organism evidence="10 11">
    <name type="scientific">Prescottella agglutinans</name>
    <dbReference type="NCBI Taxonomy" id="1644129"/>
    <lineage>
        <taxon>Bacteria</taxon>
        <taxon>Bacillati</taxon>
        <taxon>Actinomycetota</taxon>
        <taxon>Actinomycetes</taxon>
        <taxon>Mycobacteriales</taxon>
        <taxon>Nocardiaceae</taxon>
        <taxon>Prescottella</taxon>
    </lineage>
</organism>
<dbReference type="GO" id="GO:0006950">
    <property type="term" value="P:response to stress"/>
    <property type="evidence" value="ECO:0007669"/>
    <property type="project" value="UniProtKB-ARBA"/>
</dbReference>
<dbReference type="RefSeq" id="WP_127918250.1">
    <property type="nucleotide sequence ID" value="NZ_RKLP01000013.1"/>
</dbReference>
<dbReference type="Proteomes" id="UP000286208">
    <property type="component" value="Unassembled WGS sequence"/>
</dbReference>
<reference evidence="10 11" key="1">
    <citation type="submission" date="2018-11" db="EMBL/GenBank/DDBJ databases">
        <title>Rhodococcus spongicola sp. nov. and Rhodococcus xishaensis sp. nov. from marine sponges.</title>
        <authorList>
            <person name="Li L."/>
            <person name="Lin H.W."/>
        </authorList>
    </citation>
    <scope>NUCLEOTIDE SEQUENCE [LARGE SCALE GENOMIC DNA]</scope>
    <source>
        <strain evidence="10 11">CCTCC AB2014297</strain>
    </source>
</reference>
<comment type="caution">
    <text evidence="10">The sequence shown here is derived from an EMBL/GenBank/DDBJ whole genome shotgun (WGS) entry which is preliminary data.</text>
</comment>
<keyword evidence="4 6" id="KW-0238">DNA-binding</keyword>
<feature type="domain" description="RNA polymerase sigma factor 70 region 4 type 2" evidence="8">
    <location>
        <begin position="131"/>
        <end position="180"/>
    </location>
</feature>
<sequence length="432" mass="46581">MSDSRTERHADPVESARRSVAAVWRIESARIVATLTRAVGDFGLAEDLAQEALADALAQWPETGVPANPGAWLTTVAKRKAIDGWRRQERYDERLAAIARDLEADESHSVPDELPWDPDRIDDDVLRLVFVACHPVLSREARVALTLKAVGGLSSEEIARAFLVPTATVQQRIVRAKKTLSAAGVPFAVPERAEFGDRLGAVLGVLYLVFNEGHAASAGDEWMRPDLGREALRLGRSLAELVPDQPEVHGLVALMELTAARFPARVDANGDPVLLADQDRRRWDRGAIVRGRAALARADALGRGRGAYGLQAAIAECHALAASVDDTDWDRIVLLYEALGRLAPSPVVDLNRAVAVAMATGPDAALEIVDGLVADGRLAGYRLLPATRAELLVRAGRPAEARAEFEAAARLTGNERERKNLLDRAAAAHPGE</sequence>
<evidence type="ECO:0000256" key="1">
    <source>
        <dbReference type="ARBA" id="ARBA00010641"/>
    </source>
</evidence>
<accession>A0A438B8N5</accession>
<dbReference type="PANTHER" id="PTHR47756">
    <property type="entry name" value="BLL6612 PROTEIN-RELATED"/>
    <property type="match status" value="1"/>
</dbReference>
<evidence type="ECO:0000256" key="2">
    <source>
        <dbReference type="ARBA" id="ARBA00023015"/>
    </source>
</evidence>
<dbReference type="Gene3D" id="1.10.1740.10">
    <property type="match status" value="1"/>
</dbReference>
<dbReference type="PROSITE" id="PS01063">
    <property type="entry name" value="SIGMA70_ECF"/>
    <property type="match status" value="1"/>
</dbReference>
<dbReference type="Pfam" id="PF08281">
    <property type="entry name" value="Sigma70_r4_2"/>
    <property type="match status" value="1"/>
</dbReference>
<evidence type="ECO:0000313" key="10">
    <source>
        <dbReference type="EMBL" id="RVW07255.1"/>
    </source>
</evidence>
<dbReference type="InterPro" id="IPR013324">
    <property type="entry name" value="RNA_pol_sigma_r3/r4-like"/>
</dbReference>
<evidence type="ECO:0000256" key="6">
    <source>
        <dbReference type="RuleBase" id="RU000716"/>
    </source>
</evidence>
<keyword evidence="3 6" id="KW-0731">Sigma factor</keyword>
<keyword evidence="2 6" id="KW-0805">Transcription regulation</keyword>
<name>A0A438B8N5_9NOCA</name>
<dbReference type="SUPFAM" id="SSF88659">
    <property type="entry name" value="Sigma3 and sigma4 domains of RNA polymerase sigma factors"/>
    <property type="match status" value="1"/>
</dbReference>
<evidence type="ECO:0000259" key="9">
    <source>
        <dbReference type="Pfam" id="PF20239"/>
    </source>
</evidence>
<dbReference type="GO" id="GO:0006352">
    <property type="term" value="P:DNA-templated transcription initiation"/>
    <property type="evidence" value="ECO:0007669"/>
    <property type="project" value="InterPro"/>
</dbReference>
<evidence type="ECO:0000256" key="4">
    <source>
        <dbReference type="ARBA" id="ARBA00023125"/>
    </source>
</evidence>
<dbReference type="InterPro" id="IPR014284">
    <property type="entry name" value="RNA_pol_sigma-70_dom"/>
</dbReference>